<dbReference type="STRING" id="1586287.BBK82_26720"/>
<evidence type="ECO:0000313" key="2">
    <source>
        <dbReference type="EMBL" id="ANZ39130.1"/>
    </source>
</evidence>
<dbReference type="InterPro" id="IPR000157">
    <property type="entry name" value="TIR_dom"/>
</dbReference>
<dbReference type="AlphaFoldDB" id="A0A1B2HN45"/>
<evidence type="ECO:0000313" key="3">
    <source>
        <dbReference type="Proteomes" id="UP000093053"/>
    </source>
</evidence>
<dbReference type="EMBL" id="CP016793">
    <property type="protein sequence ID" value="ANZ39130.1"/>
    <property type="molecule type" value="Genomic_DNA"/>
</dbReference>
<name>A0A1B2HN45_9PSEU</name>
<dbReference type="PROSITE" id="PS50104">
    <property type="entry name" value="TIR"/>
    <property type="match status" value="1"/>
</dbReference>
<dbReference type="SMART" id="SM00255">
    <property type="entry name" value="TIR"/>
    <property type="match status" value="1"/>
</dbReference>
<gene>
    <name evidence="2" type="ORF">BBK82_26720</name>
</gene>
<reference evidence="2 3" key="1">
    <citation type="submission" date="2016-07" db="EMBL/GenBank/DDBJ databases">
        <title>Complete genome sequence of the Lentzea guizhouensis DHS C013.</title>
        <authorList>
            <person name="Cao C."/>
        </authorList>
    </citation>
    <scope>NUCLEOTIDE SEQUENCE [LARGE SCALE GENOMIC DNA]</scope>
    <source>
        <strain evidence="2 3">DHS C013</strain>
    </source>
</reference>
<keyword evidence="3" id="KW-1185">Reference proteome</keyword>
<sequence>MAGYEYDFFISYSRTGSVQKWLINHFYHKLVEYLADECAPAPKVYMDRVMPRAVDWSHHLVNSLHRSKIMIQLMTPHYFESGWCMAELESMRAREAVLGLATADFPQGLVYPILYSDSHKFAVKERMRSWQDFKDYSYTEPVYQDAVEYIHFCRRVRELARDLVELAQQVPPWSPDWPIVERPEPVLIPPPPLPRFE</sequence>
<dbReference type="Gene3D" id="3.40.50.10140">
    <property type="entry name" value="Toll/interleukin-1 receptor homology (TIR) domain"/>
    <property type="match status" value="1"/>
</dbReference>
<dbReference type="Pfam" id="PF01582">
    <property type="entry name" value="TIR"/>
    <property type="match status" value="1"/>
</dbReference>
<proteinExistence type="predicted"/>
<evidence type="ECO:0000259" key="1">
    <source>
        <dbReference type="PROSITE" id="PS50104"/>
    </source>
</evidence>
<dbReference type="Proteomes" id="UP000093053">
    <property type="component" value="Chromosome"/>
</dbReference>
<dbReference type="RefSeq" id="WP_065917473.1">
    <property type="nucleotide sequence ID" value="NZ_CP016793.1"/>
</dbReference>
<feature type="domain" description="TIR" evidence="1">
    <location>
        <begin position="4"/>
        <end position="150"/>
    </location>
</feature>
<dbReference type="OrthoDB" id="9150238at2"/>
<dbReference type="KEGG" id="led:BBK82_26720"/>
<protein>
    <recommendedName>
        <fullName evidence="1">TIR domain-containing protein</fullName>
    </recommendedName>
</protein>
<dbReference type="InterPro" id="IPR035897">
    <property type="entry name" value="Toll_tir_struct_dom_sf"/>
</dbReference>
<organism evidence="2 3">
    <name type="scientific">Lentzea guizhouensis</name>
    <dbReference type="NCBI Taxonomy" id="1586287"/>
    <lineage>
        <taxon>Bacteria</taxon>
        <taxon>Bacillati</taxon>
        <taxon>Actinomycetota</taxon>
        <taxon>Actinomycetes</taxon>
        <taxon>Pseudonocardiales</taxon>
        <taxon>Pseudonocardiaceae</taxon>
        <taxon>Lentzea</taxon>
    </lineage>
</organism>
<accession>A0A1B2HN45</accession>
<dbReference type="GO" id="GO:0007165">
    <property type="term" value="P:signal transduction"/>
    <property type="evidence" value="ECO:0007669"/>
    <property type="project" value="InterPro"/>
</dbReference>
<dbReference type="SUPFAM" id="SSF52200">
    <property type="entry name" value="Toll/Interleukin receptor TIR domain"/>
    <property type="match status" value="1"/>
</dbReference>